<gene>
    <name evidence="1" type="ORF">GCM10009533_67920</name>
</gene>
<evidence type="ECO:0000313" key="1">
    <source>
        <dbReference type="EMBL" id="GAA0561500.1"/>
    </source>
</evidence>
<dbReference type="EMBL" id="BAAAGS010000092">
    <property type="protein sequence ID" value="GAA0561500.1"/>
    <property type="molecule type" value="Genomic_DNA"/>
</dbReference>
<evidence type="ECO:0008006" key="3">
    <source>
        <dbReference type="Google" id="ProtNLM"/>
    </source>
</evidence>
<dbReference type="Proteomes" id="UP001500729">
    <property type="component" value="Unassembled WGS sequence"/>
</dbReference>
<protein>
    <recommendedName>
        <fullName evidence="3">Pectinesterase inhibitor domain-containing protein</fullName>
    </recommendedName>
</protein>
<accession>A0ABP3P6Z8</accession>
<sequence>MADAAPGRRLAQARLTAELPVGSAGSPGFHPDAWSFPPRTGKAAVAAGLRPPSVDWSTSADRRALVRRKGIEVSRFARTASAAAVFLAATAFQVVGAAPAGADAQECAKYATGVAKDLTPEQTAEVEKGCEQGELDFRACVRTLEAVVPEHATPACYRAVVFQQA</sequence>
<organism evidence="1 2">
    <name type="scientific">Saccharopolyspora erythraea</name>
    <name type="common">Streptomyces erythraeus</name>
    <dbReference type="NCBI Taxonomy" id="1836"/>
    <lineage>
        <taxon>Bacteria</taxon>
        <taxon>Bacillati</taxon>
        <taxon>Actinomycetota</taxon>
        <taxon>Actinomycetes</taxon>
        <taxon>Pseudonocardiales</taxon>
        <taxon>Pseudonocardiaceae</taxon>
        <taxon>Saccharopolyspora</taxon>
    </lineage>
</organism>
<proteinExistence type="predicted"/>
<reference evidence="2" key="1">
    <citation type="journal article" date="2019" name="Int. J. Syst. Evol. Microbiol.">
        <title>The Global Catalogue of Microorganisms (GCM) 10K type strain sequencing project: providing services to taxonomists for standard genome sequencing and annotation.</title>
        <authorList>
            <consortium name="The Broad Institute Genomics Platform"/>
            <consortium name="The Broad Institute Genome Sequencing Center for Infectious Disease"/>
            <person name="Wu L."/>
            <person name="Ma J."/>
        </authorList>
    </citation>
    <scope>NUCLEOTIDE SEQUENCE [LARGE SCALE GENOMIC DNA]</scope>
    <source>
        <strain evidence="2">JCM 10303</strain>
    </source>
</reference>
<comment type="caution">
    <text evidence="1">The sequence shown here is derived from an EMBL/GenBank/DDBJ whole genome shotgun (WGS) entry which is preliminary data.</text>
</comment>
<keyword evidence="2" id="KW-1185">Reference proteome</keyword>
<evidence type="ECO:0000313" key="2">
    <source>
        <dbReference type="Proteomes" id="UP001500729"/>
    </source>
</evidence>
<name>A0ABP3P6Z8_SACER</name>